<reference evidence="3 4" key="1">
    <citation type="submission" date="2020-10" db="EMBL/GenBank/DDBJ databases">
        <title>Connecting structure to function with the recovery of over 1000 high-quality activated sludge metagenome-assembled genomes encoding full-length rRNA genes using long-read sequencing.</title>
        <authorList>
            <person name="Singleton C.M."/>
            <person name="Petriglieri F."/>
            <person name="Kristensen J.M."/>
            <person name="Kirkegaard R.H."/>
            <person name="Michaelsen T.Y."/>
            <person name="Andersen M.H."/>
            <person name="Karst S.M."/>
            <person name="Dueholm M.S."/>
            <person name="Nielsen P.H."/>
            <person name="Albertsen M."/>
        </authorList>
    </citation>
    <scope>NUCLEOTIDE SEQUENCE [LARGE SCALE GENOMIC DNA]</scope>
    <source>
        <strain evidence="3">AalE_18-Q3-R2-46_BAT3C.188</strain>
    </source>
</reference>
<evidence type="ECO:0000313" key="3">
    <source>
        <dbReference type="EMBL" id="MBK6300442.1"/>
    </source>
</evidence>
<feature type="transmembrane region" description="Helical" evidence="2">
    <location>
        <begin position="12"/>
        <end position="38"/>
    </location>
</feature>
<feature type="region of interest" description="Disordered" evidence="1">
    <location>
        <begin position="47"/>
        <end position="78"/>
    </location>
</feature>
<evidence type="ECO:0000313" key="4">
    <source>
        <dbReference type="Proteomes" id="UP000718281"/>
    </source>
</evidence>
<sequence length="377" mass="40232">MSTRGTSTGRWAGVGVAGVIILSLASIGAHALLIPGFIQAADASSRSTGALSTPTTVPSGQGGTGSPSSTSSPAATDLAPTAVPAMPAYDRACLRRDNPATGAKIPANDPFGDDIADLGDKAELQRLYAVQSGALVPLDGLGAPRPCDEQLWSLVKATAPTLLGHIDELLVFDADPDPATGEFIIEGESAPKETAPDTFDDDHWRVSFAPNGLDRGELAWLVAHELAHVASLNKDQMLSGVGADVCATWYTGTGCLLADSFLRRYLSNTWDDALWDDWDKADGKSTEKARRAAYQDFYDAHSDSFITEYAAWHPLEDFAESFAMWCTYDEDEPDRANLPTAERTDSGNKVAWFDAARRDLLPAFGPGCTMLRQFAVS</sequence>
<gene>
    <name evidence="3" type="ORF">IPF40_05115</name>
</gene>
<dbReference type="AlphaFoldDB" id="A0A934X3N0"/>
<name>A0A934X3N0_9MICO</name>
<accession>A0A934X3N0</accession>
<proteinExistence type="predicted"/>
<keyword evidence="2" id="KW-0472">Membrane</keyword>
<feature type="compositionally biased region" description="Low complexity" evidence="1">
    <location>
        <begin position="66"/>
        <end position="78"/>
    </location>
</feature>
<comment type="caution">
    <text evidence="3">The sequence shown here is derived from an EMBL/GenBank/DDBJ whole genome shotgun (WGS) entry which is preliminary data.</text>
</comment>
<keyword evidence="2" id="KW-1133">Transmembrane helix</keyword>
<dbReference type="Proteomes" id="UP000718281">
    <property type="component" value="Unassembled WGS sequence"/>
</dbReference>
<dbReference type="EMBL" id="JADIXZ010000004">
    <property type="protein sequence ID" value="MBK6300442.1"/>
    <property type="molecule type" value="Genomic_DNA"/>
</dbReference>
<keyword evidence="2" id="KW-0812">Transmembrane</keyword>
<evidence type="ECO:0000256" key="1">
    <source>
        <dbReference type="SAM" id="MobiDB-lite"/>
    </source>
</evidence>
<organism evidence="3 4">
    <name type="scientific">Candidatus Phosphoribacter hodrii</name>
    <dbReference type="NCBI Taxonomy" id="2953743"/>
    <lineage>
        <taxon>Bacteria</taxon>
        <taxon>Bacillati</taxon>
        <taxon>Actinomycetota</taxon>
        <taxon>Actinomycetes</taxon>
        <taxon>Micrococcales</taxon>
        <taxon>Dermatophilaceae</taxon>
        <taxon>Candidatus Phosphoribacter</taxon>
    </lineage>
</organism>
<evidence type="ECO:0000256" key="2">
    <source>
        <dbReference type="SAM" id="Phobius"/>
    </source>
</evidence>
<protein>
    <submittedName>
        <fullName evidence="3">Uncharacterized protein</fullName>
    </submittedName>
</protein>